<comment type="caution">
    <text evidence="4">The sequence shown here is derived from an EMBL/GenBank/DDBJ whole genome shotgun (WGS) entry which is preliminary data.</text>
</comment>
<dbReference type="AlphaFoldDB" id="A0A5A8E4V3"/>
<dbReference type="FunFam" id="3.30.450.30:FF:000009">
    <property type="entry name" value="Dynein light chain roadblock"/>
    <property type="match status" value="1"/>
</dbReference>
<name>A0A5A8E4V3_CAFRO</name>
<dbReference type="Pfam" id="PF03259">
    <property type="entry name" value="Robl_LC7"/>
    <property type="match status" value="1"/>
</dbReference>
<evidence type="ECO:0000313" key="5">
    <source>
        <dbReference type="EMBL" id="KAA0177915.1"/>
    </source>
</evidence>
<dbReference type="Proteomes" id="UP000323011">
    <property type="component" value="Unassembled WGS sequence"/>
</dbReference>
<dbReference type="SUPFAM" id="SSF103196">
    <property type="entry name" value="Roadblock/LC7 domain"/>
    <property type="match status" value="1"/>
</dbReference>
<proteinExistence type="inferred from homology"/>
<evidence type="ECO:0000256" key="1">
    <source>
        <dbReference type="ARBA" id="ARBA00007191"/>
    </source>
</evidence>
<organism evidence="4 8">
    <name type="scientific">Cafeteria roenbergensis</name>
    <name type="common">Marine flagellate</name>
    <dbReference type="NCBI Taxonomy" id="33653"/>
    <lineage>
        <taxon>Eukaryota</taxon>
        <taxon>Sar</taxon>
        <taxon>Stramenopiles</taxon>
        <taxon>Bigyra</taxon>
        <taxon>Opalozoa</taxon>
        <taxon>Bicosoecida</taxon>
        <taxon>Cafeteriaceae</taxon>
        <taxon>Cafeteria</taxon>
    </lineage>
</organism>
<keyword evidence="7" id="KW-1185">Reference proteome</keyword>
<evidence type="ECO:0000313" key="7">
    <source>
        <dbReference type="Proteomes" id="UP000323011"/>
    </source>
</evidence>
<dbReference type="InterPro" id="IPR004942">
    <property type="entry name" value="Roadblock/LAMTOR2_dom"/>
</dbReference>
<dbReference type="Proteomes" id="UP000322899">
    <property type="component" value="Unassembled WGS sequence"/>
</dbReference>
<accession>A0A5A8E4V3</accession>
<dbReference type="OrthoDB" id="9985637at2759"/>
<dbReference type="SMART" id="SM00960">
    <property type="entry name" value="Robl_LC7"/>
    <property type="match status" value="1"/>
</dbReference>
<sequence>MAASEVEETLKRLQSHKGVEAILIVNHDGVPLRSTMTVEQTKKYAEHMSSLCSIARSAVKQVDGTNDLTFLRVRTTKNEVMIAPDKEFMLIVVQNPHAEDTATVAPLATAAAGASAFDDDE</sequence>
<dbReference type="Proteomes" id="UP000324907">
    <property type="component" value="Unassembled WGS sequence"/>
</dbReference>
<comment type="similarity">
    <text evidence="1">Belongs to the GAMAD family.</text>
</comment>
<evidence type="ECO:0000313" key="4">
    <source>
        <dbReference type="EMBL" id="KAA0172074.1"/>
    </source>
</evidence>
<dbReference type="OMA" id="NEIMCAP"/>
<feature type="domain" description="Roadblock/LAMTOR2" evidence="2">
    <location>
        <begin position="6"/>
        <end position="94"/>
    </location>
</feature>
<evidence type="ECO:0000259" key="2">
    <source>
        <dbReference type="SMART" id="SM00960"/>
    </source>
</evidence>
<dbReference type="EMBL" id="VLTN01000001">
    <property type="protein sequence ID" value="KAA0157654.1"/>
    <property type="molecule type" value="Genomic_DNA"/>
</dbReference>
<dbReference type="Gene3D" id="3.30.450.30">
    <property type="entry name" value="Dynein light chain 2a, cytoplasmic"/>
    <property type="match status" value="1"/>
</dbReference>
<evidence type="ECO:0000313" key="6">
    <source>
        <dbReference type="Proteomes" id="UP000322899"/>
    </source>
</evidence>
<dbReference type="EMBL" id="VLTL01000003">
    <property type="protein sequence ID" value="KAA0172074.1"/>
    <property type="molecule type" value="Genomic_DNA"/>
</dbReference>
<reference evidence="6 7" key="1">
    <citation type="submission" date="2019-07" db="EMBL/GenBank/DDBJ databases">
        <title>Genomes of Cafeteria roenbergensis.</title>
        <authorList>
            <person name="Fischer M.G."/>
            <person name="Hackl T."/>
            <person name="Roman M."/>
        </authorList>
    </citation>
    <scope>NUCLEOTIDE SEQUENCE [LARGE SCALE GENOMIC DNA]</scope>
    <source>
        <strain evidence="3 7">BVI</strain>
        <strain evidence="5 6">E4-10P</strain>
        <strain evidence="4 8">RCC970-E3</strain>
    </source>
</reference>
<gene>
    <name evidence="5" type="ORF">FNF27_00463</name>
    <name evidence="4" type="ORF">FNF28_00391</name>
    <name evidence="3" type="ORF">FNF29_00230</name>
</gene>
<dbReference type="EMBL" id="VLTO01000002">
    <property type="protein sequence ID" value="KAA0177915.1"/>
    <property type="molecule type" value="Genomic_DNA"/>
</dbReference>
<dbReference type="PANTHER" id="PTHR10779">
    <property type="entry name" value="DYNEIN LIGHT CHAIN ROADBLOCK"/>
    <property type="match status" value="1"/>
</dbReference>
<protein>
    <recommendedName>
        <fullName evidence="2">Roadblock/LAMTOR2 domain-containing protein</fullName>
    </recommendedName>
</protein>
<evidence type="ECO:0000313" key="8">
    <source>
        <dbReference type="Proteomes" id="UP000324907"/>
    </source>
</evidence>
<evidence type="ECO:0000313" key="3">
    <source>
        <dbReference type="EMBL" id="KAA0157654.1"/>
    </source>
</evidence>